<dbReference type="InterPro" id="IPR036661">
    <property type="entry name" value="Luciferase-like_sf"/>
</dbReference>
<dbReference type="RefSeq" id="WP_344522363.1">
    <property type="nucleotide sequence ID" value="NZ_BAAAUG010000069.1"/>
</dbReference>
<keyword evidence="4" id="KW-1185">Reference proteome</keyword>
<protein>
    <submittedName>
        <fullName evidence="3">LLM class F420-dependent oxidoreductase</fullName>
    </submittedName>
</protein>
<comment type="caution">
    <text evidence="3">The sequence shown here is derived from an EMBL/GenBank/DDBJ whole genome shotgun (WGS) entry which is preliminary data.</text>
</comment>
<evidence type="ECO:0000313" key="3">
    <source>
        <dbReference type="EMBL" id="GAA3113932.1"/>
    </source>
</evidence>
<dbReference type="PANTHER" id="PTHR43244">
    <property type="match status" value="1"/>
</dbReference>
<dbReference type="CDD" id="cd01097">
    <property type="entry name" value="Tetrahydromethanopterin_reductase"/>
    <property type="match status" value="1"/>
</dbReference>
<gene>
    <name evidence="3" type="ORF">GCM10010449_40160</name>
</gene>
<evidence type="ECO:0000256" key="1">
    <source>
        <dbReference type="ARBA" id="ARBA00023002"/>
    </source>
</evidence>
<feature type="domain" description="Luciferase-like" evidence="2">
    <location>
        <begin position="11"/>
        <end position="290"/>
    </location>
</feature>
<accession>A0ABP6ML99</accession>
<dbReference type="Gene3D" id="3.20.20.30">
    <property type="entry name" value="Luciferase-like domain"/>
    <property type="match status" value="1"/>
</dbReference>
<evidence type="ECO:0000313" key="4">
    <source>
        <dbReference type="Proteomes" id="UP001501637"/>
    </source>
</evidence>
<dbReference type="SUPFAM" id="SSF51679">
    <property type="entry name" value="Bacterial luciferase-like"/>
    <property type="match status" value="1"/>
</dbReference>
<dbReference type="NCBIfam" id="TIGR03557">
    <property type="entry name" value="F420_G6P_family"/>
    <property type="match status" value="1"/>
</dbReference>
<proteinExistence type="predicted"/>
<sequence length="320" mass="35230">MTVYGYFLASEEFGPTDLLSQARAAEEAGFEALAISDHYHPWNDEQGQSPFVWSIIGALSQVCSLPVTTLVTCPTIRMHPAVNAQAVATSAALTEGRFRFGVGTGEALNEHVLGDRWPDAEARMEMLEEAVSVIRQLLTGEQVTHDGRHYTVENARIYTLPDEPPPIYISGFGPRAAALAGRIGDGFITMTPDRELVGRFRKGGGADKPVVGGVKVCWGNDRDQAVRTVHRLWPNMALPGELGQLLPTPKHFEQACELVTEDMIRSAFTCGDDVEEHVSAVRAYVEADFDEVYVNQIGTDQQGFFDFYRTSVLPRLRSGR</sequence>
<dbReference type="InterPro" id="IPR011251">
    <property type="entry name" value="Luciferase-like_dom"/>
</dbReference>
<dbReference type="PANTHER" id="PTHR43244:SF1">
    <property type="entry name" value="5,10-METHYLENETETRAHYDROMETHANOPTERIN REDUCTASE"/>
    <property type="match status" value="1"/>
</dbReference>
<dbReference type="Pfam" id="PF00296">
    <property type="entry name" value="Bac_luciferase"/>
    <property type="match status" value="1"/>
</dbReference>
<reference evidence="4" key="1">
    <citation type="journal article" date="2019" name="Int. J. Syst. Evol. Microbiol.">
        <title>The Global Catalogue of Microorganisms (GCM) 10K type strain sequencing project: providing services to taxonomists for standard genome sequencing and annotation.</title>
        <authorList>
            <consortium name="The Broad Institute Genomics Platform"/>
            <consortium name="The Broad Institute Genome Sequencing Center for Infectious Disease"/>
            <person name="Wu L."/>
            <person name="Ma J."/>
        </authorList>
    </citation>
    <scope>NUCLEOTIDE SEQUENCE [LARGE SCALE GENOMIC DNA]</scope>
    <source>
        <strain evidence="4">JCM 9092</strain>
    </source>
</reference>
<dbReference type="Proteomes" id="UP001501637">
    <property type="component" value="Unassembled WGS sequence"/>
</dbReference>
<dbReference type="EMBL" id="BAAAUG010000069">
    <property type="protein sequence ID" value="GAA3113932.1"/>
    <property type="molecule type" value="Genomic_DNA"/>
</dbReference>
<dbReference type="InterPro" id="IPR019945">
    <property type="entry name" value="F420_G6P_DH-rel"/>
</dbReference>
<evidence type="ECO:0000259" key="2">
    <source>
        <dbReference type="Pfam" id="PF00296"/>
    </source>
</evidence>
<dbReference type="InterPro" id="IPR050564">
    <property type="entry name" value="F420-G6PD/mer"/>
</dbReference>
<name>A0ABP6ML99_9ACTN</name>
<organism evidence="3 4">
    <name type="scientific">Streptomyces rectiviolaceus</name>
    <dbReference type="NCBI Taxonomy" id="332591"/>
    <lineage>
        <taxon>Bacteria</taxon>
        <taxon>Bacillati</taxon>
        <taxon>Actinomycetota</taxon>
        <taxon>Actinomycetes</taxon>
        <taxon>Kitasatosporales</taxon>
        <taxon>Streptomycetaceae</taxon>
        <taxon>Streptomyces</taxon>
    </lineage>
</organism>
<keyword evidence="1" id="KW-0560">Oxidoreductase</keyword>